<protein>
    <recommendedName>
        <fullName evidence="1">DUF7733 domain-containing protein</fullName>
    </recommendedName>
</protein>
<evidence type="ECO:0000259" key="1">
    <source>
        <dbReference type="Pfam" id="PF24867"/>
    </source>
</evidence>
<dbReference type="Pfam" id="PF24867">
    <property type="entry name" value="DUF7733"/>
    <property type="match status" value="1"/>
</dbReference>
<dbReference type="Proteomes" id="UP001497516">
    <property type="component" value="Chromosome 3"/>
</dbReference>
<dbReference type="EMBL" id="OZ034816">
    <property type="protein sequence ID" value="CAL1378242.1"/>
    <property type="molecule type" value="Genomic_DNA"/>
</dbReference>
<evidence type="ECO:0000313" key="3">
    <source>
        <dbReference type="Proteomes" id="UP001497516"/>
    </source>
</evidence>
<feature type="domain" description="DUF7733" evidence="1">
    <location>
        <begin position="1"/>
        <end position="86"/>
    </location>
</feature>
<dbReference type="PANTHER" id="PTHR33829">
    <property type="entry name" value="OSJNBA0044M19.10 PROTEIN"/>
    <property type="match status" value="1"/>
</dbReference>
<proteinExistence type="predicted"/>
<sequence>MEGVALGSSRFSLPVGILIPVFYHSRCIFTLADWLSFEFATSEDDAGARRLYFGRGLAVANMAFWRFNLFGLLLPVAVPICPKKYYAASVNKVSKD</sequence>
<accession>A0AAV2DXH3</accession>
<gene>
    <name evidence="2" type="ORF">LTRI10_LOCUS19839</name>
</gene>
<keyword evidence="3" id="KW-1185">Reference proteome</keyword>
<reference evidence="2 3" key="1">
    <citation type="submission" date="2024-04" db="EMBL/GenBank/DDBJ databases">
        <authorList>
            <person name="Fracassetti M."/>
        </authorList>
    </citation>
    <scope>NUCLEOTIDE SEQUENCE [LARGE SCALE GENOMIC DNA]</scope>
</reference>
<dbReference type="InterPro" id="IPR056635">
    <property type="entry name" value="DUF7733"/>
</dbReference>
<dbReference type="AlphaFoldDB" id="A0AAV2DXH3"/>
<organism evidence="2 3">
    <name type="scientific">Linum trigynum</name>
    <dbReference type="NCBI Taxonomy" id="586398"/>
    <lineage>
        <taxon>Eukaryota</taxon>
        <taxon>Viridiplantae</taxon>
        <taxon>Streptophyta</taxon>
        <taxon>Embryophyta</taxon>
        <taxon>Tracheophyta</taxon>
        <taxon>Spermatophyta</taxon>
        <taxon>Magnoliopsida</taxon>
        <taxon>eudicotyledons</taxon>
        <taxon>Gunneridae</taxon>
        <taxon>Pentapetalae</taxon>
        <taxon>rosids</taxon>
        <taxon>fabids</taxon>
        <taxon>Malpighiales</taxon>
        <taxon>Linaceae</taxon>
        <taxon>Linum</taxon>
    </lineage>
</organism>
<evidence type="ECO:0000313" key="2">
    <source>
        <dbReference type="EMBL" id="CAL1378242.1"/>
    </source>
</evidence>
<dbReference type="PANTHER" id="PTHR33829:SF1">
    <property type="entry name" value="TRANSMEMBRANE PROTEIN"/>
    <property type="match status" value="1"/>
</dbReference>
<name>A0AAV2DXH3_9ROSI</name>